<proteinExistence type="inferred from homology"/>
<dbReference type="EMBL" id="QEAQ01000033">
    <property type="protein sequence ID" value="TPX58708.1"/>
    <property type="molecule type" value="Genomic_DNA"/>
</dbReference>
<evidence type="ECO:0000313" key="11">
    <source>
        <dbReference type="Proteomes" id="UP000318582"/>
    </source>
</evidence>
<dbReference type="InterPro" id="IPR006680">
    <property type="entry name" value="Amidohydro-rel"/>
</dbReference>
<comment type="pathway">
    <text evidence="1 8">Purine metabolism; guanine degradation; xanthine from guanine: step 1/1.</text>
</comment>
<dbReference type="Pfam" id="PF01979">
    <property type="entry name" value="Amidohydro_1"/>
    <property type="match status" value="1"/>
</dbReference>
<evidence type="ECO:0000313" key="10">
    <source>
        <dbReference type="EMBL" id="TPX58708.1"/>
    </source>
</evidence>
<dbReference type="Proteomes" id="UP000318582">
    <property type="component" value="Unassembled WGS sequence"/>
</dbReference>
<dbReference type="Gene3D" id="2.30.40.10">
    <property type="entry name" value="Urease, subunit C, domain 1"/>
    <property type="match status" value="1"/>
</dbReference>
<organism evidence="10 11">
    <name type="scientific">Powellomyces hirtus</name>
    <dbReference type="NCBI Taxonomy" id="109895"/>
    <lineage>
        <taxon>Eukaryota</taxon>
        <taxon>Fungi</taxon>
        <taxon>Fungi incertae sedis</taxon>
        <taxon>Chytridiomycota</taxon>
        <taxon>Chytridiomycota incertae sedis</taxon>
        <taxon>Chytridiomycetes</taxon>
        <taxon>Spizellomycetales</taxon>
        <taxon>Powellomycetaceae</taxon>
        <taxon>Powellomyces</taxon>
    </lineage>
</organism>
<dbReference type="PANTHER" id="PTHR11271">
    <property type="entry name" value="GUANINE DEAMINASE"/>
    <property type="match status" value="1"/>
</dbReference>
<evidence type="ECO:0000256" key="6">
    <source>
        <dbReference type="ARBA" id="ARBA00051148"/>
    </source>
</evidence>
<reference evidence="10 11" key="1">
    <citation type="journal article" date="2019" name="Sci. Rep.">
        <title>Comparative genomics of chytrid fungi reveal insights into the obligate biotrophic and pathogenic lifestyle of Synchytrium endobioticum.</title>
        <authorList>
            <person name="van de Vossenberg B.T.L.H."/>
            <person name="Warris S."/>
            <person name="Nguyen H.D.T."/>
            <person name="van Gent-Pelzer M.P.E."/>
            <person name="Joly D.L."/>
            <person name="van de Geest H.C."/>
            <person name="Bonants P.J.M."/>
            <person name="Smith D.S."/>
            <person name="Levesque C.A."/>
            <person name="van der Lee T.A.J."/>
        </authorList>
    </citation>
    <scope>NUCLEOTIDE SEQUENCE [LARGE SCALE GENOMIC DNA]</scope>
    <source>
        <strain evidence="10 11">CBS 809.83</strain>
    </source>
</reference>
<evidence type="ECO:0000256" key="2">
    <source>
        <dbReference type="ARBA" id="ARBA00006745"/>
    </source>
</evidence>
<dbReference type="Gene3D" id="3.20.20.140">
    <property type="entry name" value="Metal-dependent hydrolases"/>
    <property type="match status" value="1"/>
</dbReference>
<evidence type="ECO:0000256" key="3">
    <source>
        <dbReference type="ARBA" id="ARBA00022723"/>
    </source>
</evidence>
<name>A0A507E6G3_9FUNG</name>
<dbReference type="GO" id="GO:0008892">
    <property type="term" value="F:guanine deaminase activity"/>
    <property type="evidence" value="ECO:0007669"/>
    <property type="project" value="UniProtKB-UniRule"/>
</dbReference>
<evidence type="ECO:0000256" key="8">
    <source>
        <dbReference type="RuleBase" id="RU366009"/>
    </source>
</evidence>
<feature type="domain" description="Amidohydrolase-related" evidence="9">
    <location>
        <begin position="77"/>
        <end position="466"/>
    </location>
</feature>
<dbReference type="SUPFAM" id="SSF51556">
    <property type="entry name" value="Metallo-dependent hydrolases"/>
    <property type="match status" value="1"/>
</dbReference>
<gene>
    <name evidence="10" type="primary">GUD1</name>
    <name evidence="10" type="ORF">PhCBS80983_g02979</name>
</gene>
<dbReference type="PANTHER" id="PTHR11271:SF6">
    <property type="entry name" value="GUANINE DEAMINASE"/>
    <property type="match status" value="1"/>
</dbReference>
<evidence type="ECO:0000256" key="5">
    <source>
        <dbReference type="ARBA" id="ARBA00022833"/>
    </source>
</evidence>
<keyword evidence="4 8" id="KW-0378">Hydrolase</keyword>
<sequence length="469" mass="50745">MSPVAVTVFVGTIVHSRSLTELEILSPGVLGVTAGGKVAFLESLSSDSDRDASTTKILQAHGSEKAHVRKLSPHTLLLPGLIDTHVHAPQYAFTGTGYTLPLLNWLEKYTFPQEKRFASTTHAETLYPKAVSRSLRCGTTTAAWYGTLHVPATKILAQTCARLGQRAFVGKVCMDRNGGDGYVEENAADSLQTTQEFLDSFEKIESDRVKPIITPRFAISCTPELLRGLGDMAEKNSLPIQTHCSENAAECAFVQELFPESKNYVDVYAQHNLLNPRTILAHCVHLSDAERKALRKSGAGVSHCPVSNFGLDSGACDVRALLDEQCKVGLGTDVAGGWSMSIVEAMRSAIIASRVVGFGKREVAKIQDGHTTAHKTLSLAEVFYLATLGGAELLNIQQSTGNFMRGKEFDALVVDLDASTIGQGGKEELGTRTVEVFDHDDAAAMLEKFVFVSDDRNIREVYVAGSKVI</sequence>
<protein>
    <recommendedName>
        <fullName evidence="8">Guanine deaminase</fullName>
        <shortName evidence="8">Guanase</shortName>
        <ecNumber evidence="8">3.5.4.3</ecNumber>
    </recommendedName>
    <alternativeName>
        <fullName evidence="8">Guanine aminohydrolase</fullName>
    </alternativeName>
</protein>
<evidence type="ECO:0000259" key="9">
    <source>
        <dbReference type="Pfam" id="PF01979"/>
    </source>
</evidence>
<dbReference type="InterPro" id="IPR014311">
    <property type="entry name" value="Guanine_deaminase"/>
</dbReference>
<comment type="catalytic activity">
    <reaction evidence="6 8">
        <text>guanine + H2O + H(+) = xanthine + NH4(+)</text>
        <dbReference type="Rhea" id="RHEA:14665"/>
        <dbReference type="ChEBI" id="CHEBI:15377"/>
        <dbReference type="ChEBI" id="CHEBI:15378"/>
        <dbReference type="ChEBI" id="CHEBI:16235"/>
        <dbReference type="ChEBI" id="CHEBI:17712"/>
        <dbReference type="ChEBI" id="CHEBI:28938"/>
        <dbReference type="EC" id="3.5.4.3"/>
    </reaction>
</comment>
<dbReference type="InterPro" id="IPR032466">
    <property type="entry name" value="Metal_Hydrolase"/>
</dbReference>
<dbReference type="GO" id="GO:0006147">
    <property type="term" value="P:guanine catabolic process"/>
    <property type="evidence" value="ECO:0007669"/>
    <property type="project" value="UniProtKB-UniRule"/>
</dbReference>
<dbReference type="AlphaFoldDB" id="A0A507E6G3"/>
<evidence type="ECO:0000256" key="4">
    <source>
        <dbReference type="ARBA" id="ARBA00022801"/>
    </source>
</evidence>
<dbReference type="FunFam" id="3.20.20.140:FF:000022">
    <property type="entry name" value="Guanine deaminase"/>
    <property type="match status" value="1"/>
</dbReference>
<keyword evidence="5 8" id="KW-0862">Zinc</keyword>
<keyword evidence="11" id="KW-1185">Reference proteome</keyword>
<dbReference type="EC" id="3.5.4.3" evidence="8"/>
<dbReference type="InterPro" id="IPR051607">
    <property type="entry name" value="Metallo-dep_hydrolases"/>
</dbReference>
<comment type="cofactor">
    <cofactor evidence="8">
        <name>Zn(2+)</name>
        <dbReference type="ChEBI" id="CHEBI:29105"/>
    </cofactor>
    <text evidence="8">Binds 1 zinc ion per subunit.</text>
</comment>
<dbReference type="InterPro" id="IPR011059">
    <property type="entry name" value="Metal-dep_hydrolase_composite"/>
</dbReference>
<keyword evidence="3 8" id="KW-0479">Metal-binding</keyword>
<dbReference type="GO" id="GO:0008270">
    <property type="term" value="F:zinc ion binding"/>
    <property type="evidence" value="ECO:0007669"/>
    <property type="project" value="UniProtKB-UniRule"/>
</dbReference>
<comment type="similarity">
    <text evidence="2 8">Belongs to the metallo-dependent hydrolases superfamily. ATZ/TRZ family.</text>
</comment>
<evidence type="ECO:0000256" key="1">
    <source>
        <dbReference type="ARBA" id="ARBA00004984"/>
    </source>
</evidence>
<dbReference type="NCBIfam" id="TIGR02967">
    <property type="entry name" value="guan_deamin"/>
    <property type="match status" value="1"/>
</dbReference>
<dbReference type="UniPathway" id="UPA00603">
    <property type="reaction ID" value="UER00660"/>
</dbReference>
<comment type="function">
    <text evidence="7 8">Catalyzes the hydrolytic deamination of guanine, producing xanthine and ammonia.</text>
</comment>
<evidence type="ECO:0000256" key="7">
    <source>
        <dbReference type="ARBA" id="ARBA00056079"/>
    </source>
</evidence>
<comment type="caution">
    <text evidence="10">The sequence shown here is derived from an EMBL/GenBank/DDBJ whole genome shotgun (WGS) entry which is preliminary data.</text>
</comment>
<dbReference type="GO" id="GO:0005829">
    <property type="term" value="C:cytosol"/>
    <property type="evidence" value="ECO:0007669"/>
    <property type="project" value="TreeGrafter"/>
</dbReference>
<dbReference type="STRING" id="109895.A0A507E6G3"/>
<accession>A0A507E6G3</accession>